<name>A0A0N4YC49_NIPBR</name>
<proteinExistence type="predicted"/>
<accession>A0A0N4YC49</accession>
<dbReference type="WBParaSite" id="NBR_0001410001-mRNA-1">
    <property type="protein sequence ID" value="NBR_0001410001-mRNA-1"/>
    <property type="gene ID" value="NBR_0001410001"/>
</dbReference>
<organism evidence="3">
    <name type="scientific">Nippostrongylus brasiliensis</name>
    <name type="common">Rat hookworm</name>
    <dbReference type="NCBI Taxonomy" id="27835"/>
    <lineage>
        <taxon>Eukaryota</taxon>
        <taxon>Metazoa</taxon>
        <taxon>Ecdysozoa</taxon>
        <taxon>Nematoda</taxon>
        <taxon>Chromadorea</taxon>
        <taxon>Rhabditida</taxon>
        <taxon>Rhabditina</taxon>
        <taxon>Rhabditomorpha</taxon>
        <taxon>Strongyloidea</taxon>
        <taxon>Heligmosomidae</taxon>
        <taxon>Nippostrongylus</taxon>
    </lineage>
</organism>
<sequence>MTFMFSVSSEEYGHSCKDTEVGRELWKRAELPAEEIDCENLATNRSSSSLRRSAAVFDVVEIRRGARL</sequence>
<keyword evidence="2" id="KW-1185">Reference proteome</keyword>
<evidence type="ECO:0000313" key="1">
    <source>
        <dbReference type="EMBL" id="VDL77690.1"/>
    </source>
</evidence>
<protein>
    <submittedName>
        <fullName evidence="1 3">Uncharacterized protein</fullName>
    </submittedName>
</protein>
<dbReference type="Proteomes" id="UP000271162">
    <property type="component" value="Unassembled WGS sequence"/>
</dbReference>
<evidence type="ECO:0000313" key="3">
    <source>
        <dbReference type="WBParaSite" id="NBR_0001410001-mRNA-1"/>
    </source>
</evidence>
<gene>
    <name evidence="1" type="ORF">NBR_LOCUS14101</name>
</gene>
<reference evidence="1 2" key="2">
    <citation type="submission" date="2018-11" db="EMBL/GenBank/DDBJ databases">
        <authorList>
            <consortium name="Pathogen Informatics"/>
        </authorList>
    </citation>
    <scope>NUCLEOTIDE SEQUENCE [LARGE SCALE GENOMIC DNA]</scope>
</reference>
<dbReference type="EMBL" id="UYSL01021243">
    <property type="protein sequence ID" value="VDL77690.1"/>
    <property type="molecule type" value="Genomic_DNA"/>
</dbReference>
<dbReference type="AlphaFoldDB" id="A0A0N4YC49"/>
<evidence type="ECO:0000313" key="2">
    <source>
        <dbReference type="Proteomes" id="UP000271162"/>
    </source>
</evidence>
<reference evidence="3" key="1">
    <citation type="submission" date="2017-02" db="UniProtKB">
        <authorList>
            <consortium name="WormBaseParasite"/>
        </authorList>
    </citation>
    <scope>IDENTIFICATION</scope>
</reference>